<keyword evidence="2" id="KW-1133">Transmembrane helix</keyword>
<feature type="transmembrane region" description="Helical" evidence="2">
    <location>
        <begin position="270"/>
        <end position="289"/>
    </location>
</feature>
<gene>
    <name evidence="4" type="ORF">N8I77_001427</name>
</gene>
<feature type="region of interest" description="Disordered" evidence="1">
    <location>
        <begin position="332"/>
        <end position="351"/>
    </location>
</feature>
<dbReference type="AlphaFoldDB" id="A0AAD9SP31"/>
<keyword evidence="2" id="KW-0472">Membrane</keyword>
<organism evidence="4 5">
    <name type="scientific">Phomopsis amygdali</name>
    <name type="common">Fusicoccum amygdali</name>
    <dbReference type="NCBI Taxonomy" id="1214568"/>
    <lineage>
        <taxon>Eukaryota</taxon>
        <taxon>Fungi</taxon>
        <taxon>Dikarya</taxon>
        <taxon>Ascomycota</taxon>
        <taxon>Pezizomycotina</taxon>
        <taxon>Sordariomycetes</taxon>
        <taxon>Sordariomycetidae</taxon>
        <taxon>Diaporthales</taxon>
        <taxon>Diaporthaceae</taxon>
        <taxon>Diaporthe</taxon>
    </lineage>
</organism>
<dbReference type="EMBL" id="JAUJFL010000001">
    <property type="protein sequence ID" value="KAK2614618.1"/>
    <property type="molecule type" value="Genomic_DNA"/>
</dbReference>
<feature type="transmembrane region" description="Helical" evidence="2">
    <location>
        <begin position="237"/>
        <end position="258"/>
    </location>
</feature>
<evidence type="ECO:0000313" key="5">
    <source>
        <dbReference type="Proteomes" id="UP001265746"/>
    </source>
</evidence>
<protein>
    <recommendedName>
        <fullName evidence="3">Rhodopsin domain-containing protein</fullName>
    </recommendedName>
</protein>
<comment type="caution">
    <text evidence="4">The sequence shown here is derived from an EMBL/GenBank/DDBJ whole genome shotgun (WGS) entry which is preliminary data.</text>
</comment>
<proteinExistence type="predicted"/>
<reference evidence="4" key="1">
    <citation type="submission" date="2023-06" db="EMBL/GenBank/DDBJ databases">
        <authorList>
            <person name="Noh H."/>
        </authorList>
    </citation>
    <scope>NUCLEOTIDE SEQUENCE</scope>
    <source>
        <strain evidence="4">DUCC20226</strain>
    </source>
</reference>
<evidence type="ECO:0000256" key="1">
    <source>
        <dbReference type="SAM" id="MobiDB-lite"/>
    </source>
</evidence>
<dbReference type="PANTHER" id="PTHR39614">
    <property type="entry name" value="INTEGRAL MEMBRANE PROTEIN"/>
    <property type="match status" value="1"/>
</dbReference>
<dbReference type="PANTHER" id="PTHR39614:SF2">
    <property type="entry name" value="INTEGRAL MEMBRANE PROTEIN"/>
    <property type="match status" value="1"/>
</dbReference>
<dbReference type="Pfam" id="PF20684">
    <property type="entry name" value="Fung_rhodopsin"/>
    <property type="match status" value="1"/>
</dbReference>
<sequence length="400" mass="44486">MASLTTSRESLAPSLLPGQSPPLAALTKANKSGIVVISSSLCLVFGIFSMIVRLFVRQQFRKGRLGWDDVASVSSMSVIVFIQVRNGFGKMIEDLSNSDLVSWQKFSFAGDILYIFILWLTKCSVTFLLIRLTPDTRHNNASYIVLGGSTVLMIISELLTIIRCDVSRPWIFVGIQCSGLFPRWQAITAFDVITEILLFGLSLYMLRGVKMKFTNTLIVVFAFALRLPSVIRSAVHIAVKLLTGFPSIIIPAIFRLHWLKIQYSSLDPSLDGVLASVFTQIQLSFAIFATTTPILRTFMEALNTHYGGPNGFRIPNYDSNQSGKIPVVSISIGSPTKSRSRTEQEPASKWAVPQTRWDDIGYNVQVTASDKESRSLKIKDGRQESISKNTSWAVDHCCLW</sequence>
<keyword evidence="2" id="KW-0812">Transmembrane</keyword>
<name>A0AAD9SP31_PHOAM</name>
<feature type="transmembrane region" description="Helical" evidence="2">
    <location>
        <begin position="108"/>
        <end position="130"/>
    </location>
</feature>
<feature type="transmembrane region" description="Helical" evidence="2">
    <location>
        <begin position="182"/>
        <end position="206"/>
    </location>
</feature>
<accession>A0AAD9SP31</accession>
<evidence type="ECO:0000313" key="4">
    <source>
        <dbReference type="EMBL" id="KAK2614618.1"/>
    </source>
</evidence>
<feature type="domain" description="Rhodopsin" evidence="3">
    <location>
        <begin position="53"/>
        <end position="299"/>
    </location>
</feature>
<evidence type="ECO:0000256" key="2">
    <source>
        <dbReference type="SAM" id="Phobius"/>
    </source>
</evidence>
<keyword evidence="5" id="KW-1185">Reference proteome</keyword>
<dbReference type="InterPro" id="IPR049326">
    <property type="entry name" value="Rhodopsin_dom_fungi"/>
</dbReference>
<feature type="transmembrane region" description="Helical" evidence="2">
    <location>
        <begin position="33"/>
        <end position="55"/>
    </location>
</feature>
<evidence type="ECO:0000259" key="3">
    <source>
        <dbReference type="Pfam" id="PF20684"/>
    </source>
</evidence>
<dbReference type="Proteomes" id="UP001265746">
    <property type="component" value="Unassembled WGS sequence"/>
</dbReference>
<feature type="transmembrane region" description="Helical" evidence="2">
    <location>
        <begin position="142"/>
        <end position="162"/>
    </location>
</feature>